<evidence type="ECO:0000313" key="6">
    <source>
        <dbReference type="EMBL" id="MBM9466840.1"/>
    </source>
</evidence>
<keyword evidence="3" id="KW-0326">Glycosidase</keyword>
<feature type="region of interest" description="Disordered" evidence="4">
    <location>
        <begin position="477"/>
        <end position="500"/>
    </location>
</feature>
<dbReference type="InterPro" id="IPR004193">
    <property type="entry name" value="Glyco_hydro_13_N"/>
</dbReference>
<protein>
    <submittedName>
        <fullName evidence="6">Glycogen debranching protein GlgX</fullName>
    </submittedName>
</protein>
<dbReference type="PANTHER" id="PTHR43002">
    <property type="entry name" value="GLYCOGEN DEBRANCHING ENZYME"/>
    <property type="match status" value="1"/>
</dbReference>
<dbReference type="SMART" id="SM00642">
    <property type="entry name" value="Aamy"/>
    <property type="match status" value="1"/>
</dbReference>
<keyword evidence="2" id="KW-0378">Hydrolase</keyword>
<evidence type="ECO:0000256" key="1">
    <source>
        <dbReference type="ARBA" id="ARBA00008061"/>
    </source>
</evidence>
<dbReference type="Pfam" id="PF02922">
    <property type="entry name" value="CBM_48"/>
    <property type="match status" value="1"/>
</dbReference>
<dbReference type="Proteomes" id="UP000663792">
    <property type="component" value="Unassembled WGS sequence"/>
</dbReference>
<dbReference type="EMBL" id="JAERWK010000008">
    <property type="protein sequence ID" value="MBM9466840.1"/>
    <property type="molecule type" value="Genomic_DNA"/>
</dbReference>
<evidence type="ECO:0000256" key="3">
    <source>
        <dbReference type="ARBA" id="ARBA00023295"/>
    </source>
</evidence>
<comment type="similarity">
    <text evidence="1">Belongs to the glycosyl hydrolase 13 family.</text>
</comment>
<dbReference type="InterPro" id="IPR006047">
    <property type="entry name" value="GH13_cat_dom"/>
</dbReference>
<dbReference type="GO" id="GO:0004135">
    <property type="term" value="F:amylo-alpha-1,6-glucosidase activity"/>
    <property type="evidence" value="ECO:0007669"/>
    <property type="project" value="InterPro"/>
</dbReference>
<dbReference type="SUPFAM" id="SSF81296">
    <property type="entry name" value="E set domains"/>
    <property type="match status" value="1"/>
</dbReference>
<dbReference type="GO" id="GO:0005980">
    <property type="term" value="P:glycogen catabolic process"/>
    <property type="evidence" value="ECO:0007669"/>
    <property type="project" value="InterPro"/>
</dbReference>
<accession>A0A939BY94</accession>
<sequence>MTGIRPPALRRPVDDGWDWRIAPGAANPGAVPRFGSSPFPGEAFPLGATVTDSGTNFAVIADADATGGGVELCLVDAQGEERRILMEERTYGIWHTFVPGVLAGQRYGYRVHAHDGAKLLLDPYARRLTGTAYDLTAAGTPGVTTDADTVPVGVVSHPVRSISARPETPWADTVIYEAHVAGLTRLHPEVPRRLRGTFRGVSHPAVIDHLLSLNVTAVELLPVHAHADEPGLAATGRHNYWGYSTLGYFAPHPGYASARGRELEEFVWMVDALHEAGLEVILDVVYNHTCEGSPSQSAMLSWTGMSPRSYYLADGHDITGCGRTVDPGMLPVTRMVTDSLRYWAADLGVDGFRFDLASVHGRPHGGTFDPASALLTAIATDPVLSRRKLIAEPWDATGEGYAVGRFGVQWSEWNDRFRDTVRDFWRGQRGVRDLGYRLTGSSDLYGEGRRPWSSINFITAHDGFTLRDLVSYAGKHNEANGERNRDGTNENRSANYGVEGETDDPAIVATRLRQARNLMATLLLATGTPMITAGDELWRTQRGNNNAYCQDNEISWLDWSPVDVPGSPGASMLAFTQRVLAVRRAAPALHQGEFFDGRAPSGRGDGIPDLVWFNDSGVQMTMNDWFDGSRSTVQMWVDGRDVRGHGPAGQPLVDESWLLVLHAGAEDVDVVLPAGPYGTAYSPVIDTGTDTGVPADDQAIAAGLPVTLPARTCWLLRAHRPDPGTVDGAGPDGS</sequence>
<feature type="domain" description="Glycosyl hydrolase family 13 catalytic" evidence="5">
    <location>
        <begin position="188"/>
        <end position="583"/>
    </location>
</feature>
<dbReference type="SUPFAM" id="SSF51011">
    <property type="entry name" value="Glycosyl hydrolase domain"/>
    <property type="match status" value="1"/>
</dbReference>
<dbReference type="InterPro" id="IPR013783">
    <property type="entry name" value="Ig-like_fold"/>
</dbReference>
<dbReference type="Gene3D" id="3.20.20.80">
    <property type="entry name" value="Glycosidases"/>
    <property type="match status" value="1"/>
</dbReference>
<dbReference type="CDD" id="cd02856">
    <property type="entry name" value="E_set_GDE_Isoamylase_N"/>
    <property type="match status" value="1"/>
</dbReference>
<dbReference type="RefSeq" id="WP_205259793.1">
    <property type="nucleotide sequence ID" value="NZ_JAERWK010000008.1"/>
</dbReference>
<dbReference type="InterPro" id="IPR013780">
    <property type="entry name" value="Glyco_hydro_b"/>
</dbReference>
<dbReference type="SUPFAM" id="SSF51445">
    <property type="entry name" value="(Trans)glycosidases"/>
    <property type="match status" value="1"/>
</dbReference>
<reference evidence="6" key="1">
    <citation type="submission" date="2021-01" db="EMBL/GenBank/DDBJ databases">
        <title>YIM 132084 draft genome.</title>
        <authorList>
            <person name="An D."/>
        </authorList>
    </citation>
    <scope>NUCLEOTIDE SEQUENCE</scope>
    <source>
        <strain evidence="6">YIM 132084</strain>
    </source>
</reference>
<feature type="compositionally biased region" description="Basic and acidic residues" evidence="4">
    <location>
        <begin position="477"/>
        <end position="489"/>
    </location>
</feature>
<evidence type="ECO:0000259" key="5">
    <source>
        <dbReference type="SMART" id="SM00642"/>
    </source>
</evidence>
<dbReference type="InterPro" id="IPR017853">
    <property type="entry name" value="GH"/>
</dbReference>
<dbReference type="Gene3D" id="2.60.40.1180">
    <property type="entry name" value="Golgi alpha-mannosidase II"/>
    <property type="match status" value="1"/>
</dbReference>
<dbReference type="NCBIfam" id="TIGR02100">
    <property type="entry name" value="glgX_debranch"/>
    <property type="match status" value="1"/>
</dbReference>
<dbReference type="InterPro" id="IPR014756">
    <property type="entry name" value="Ig_E-set"/>
</dbReference>
<dbReference type="InterPro" id="IPR011837">
    <property type="entry name" value="Glycogen_debranch_GlgX"/>
</dbReference>
<proteinExistence type="inferred from homology"/>
<evidence type="ECO:0000256" key="4">
    <source>
        <dbReference type="SAM" id="MobiDB-lite"/>
    </source>
</evidence>
<dbReference type="InterPro" id="IPR044505">
    <property type="entry name" value="GlgX_Isoamylase_N_E_set"/>
</dbReference>
<dbReference type="CDD" id="cd11326">
    <property type="entry name" value="AmyAc_Glg_debranch"/>
    <property type="match status" value="1"/>
</dbReference>
<evidence type="ECO:0000313" key="7">
    <source>
        <dbReference type="Proteomes" id="UP000663792"/>
    </source>
</evidence>
<comment type="caution">
    <text evidence="6">The sequence shown here is derived from an EMBL/GenBank/DDBJ whole genome shotgun (WGS) entry which is preliminary data.</text>
</comment>
<keyword evidence="7" id="KW-1185">Reference proteome</keyword>
<organism evidence="6 7">
    <name type="scientific">Nakamurella leprariae</name>
    <dbReference type="NCBI Taxonomy" id="2803911"/>
    <lineage>
        <taxon>Bacteria</taxon>
        <taxon>Bacillati</taxon>
        <taxon>Actinomycetota</taxon>
        <taxon>Actinomycetes</taxon>
        <taxon>Nakamurellales</taxon>
        <taxon>Nakamurellaceae</taxon>
        <taxon>Nakamurella</taxon>
    </lineage>
</organism>
<gene>
    <name evidence="6" type="primary">glgX</name>
    <name evidence="6" type="ORF">JL106_06035</name>
</gene>
<name>A0A939BY94_9ACTN</name>
<dbReference type="AlphaFoldDB" id="A0A939BY94"/>
<dbReference type="Gene3D" id="2.60.40.10">
    <property type="entry name" value="Immunoglobulins"/>
    <property type="match status" value="1"/>
</dbReference>
<evidence type="ECO:0000256" key="2">
    <source>
        <dbReference type="ARBA" id="ARBA00022801"/>
    </source>
</evidence>